<name>A0ABY9RC84_9FLAO</name>
<dbReference type="InterPro" id="IPR018584">
    <property type="entry name" value="GT87"/>
</dbReference>
<feature type="transmembrane region" description="Helical" evidence="8">
    <location>
        <begin position="184"/>
        <end position="202"/>
    </location>
</feature>
<evidence type="ECO:0000256" key="7">
    <source>
        <dbReference type="ARBA" id="ARBA00024033"/>
    </source>
</evidence>
<proteinExistence type="inferred from homology"/>
<gene>
    <name evidence="9" type="ORF">RF683_03780</name>
</gene>
<keyword evidence="4 8" id="KW-0812">Transmembrane</keyword>
<keyword evidence="5 8" id="KW-1133">Transmembrane helix</keyword>
<feature type="transmembrane region" description="Helical" evidence="8">
    <location>
        <begin position="113"/>
        <end position="146"/>
    </location>
</feature>
<reference evidence="9" key="1">
    <citation type="submission" date="2023-09" db="EMBL/GenBank/DDBJ databases">
        <title>Flavobacterium sp. 20NA77.7 isolated from freshwater.</title>
        <authorList>
            <person name="Le V."/>
            <person name="Ko S.-R."/>
            <person name="Ahn C.-Y."/>
            <person name="Oh H.-M."/>
        </authorList>
    </citation>
    <scope>NUCLEOTIDE SEQUENCE</scope>
    <source>
        <strain evidence="9">20NA77.7</strain>
    </source>
</reference>
<evidence type="ECO:0000313" key="9">
    <source>
        <dbReference type="EMBL" id="WMW78571.1"/>
    </source>
</evidence>
<evidence type="ECO:0000256" key="2">
    <source>
        <dbReference type="ARBA" id="ARBA00022475"/>
    </source>
</evidence>
<dbReference type="Proteomes" id="UP001180481">
    <property type="component" value="Chromosome"/>
</dbReference>
<organism evidence="9 10">
    <name type="scientific">Flavobacterium nakdongensis</name>
    <dbReference type="NCBI Taxonomy" id="3073563"/>
    <lineage>
        <taxon>Bacteria</taxon>
        <taxon>Pseudomonadati</taxon>
        <taxon>Bacteroidota</taxon>
        <taxon>Flavobacteriia</taxon>
        <taxon>Flavobacteriales</taxon>
        <taxon>Flavobacteriaceae</taxon>
        <taxon>Flavobacterium</taxon>
    </lineage>
</organism>
<keyword evidence="2" id="KW-1003">Cell membrane</keyword>
<comment type="similarity">
    <text evidence="7">Belongs to the glycosyltransferase 87 family.</text>
</comment>
<dbReference type="RefSeq" id="WP_309532868.1">
    <property type="nucleotide sequence ID" value="NZ_CP133721.1"/>
</dbReference>
<feature type="transmembrane region" description="Helical" evidence="8">
    <location>
        <begin position="69"/>
        <end position="101"/>
    </location>
</feature>
<feature type="transmembrane region" description="Helical" evidence="8">
    <location>
        <begin position="280"/>
        <end position="313"/>
    </location>
</feature>
<dbReference type="GO" id="GO:0016757">
    <property type="term" value="F:glycosyltransferase activity"/>
    <property type="evidence" value="ECO:0007669"/>
    <property type="project" value="UniProtKB-KW"/>
</dbReference>
<sequence length="386" mass="44581">MNLSFLKNRKLIIGIWLAISIITAIKQFLIEGYNNYLIFKHVFYHTIEQKSLYATYPELYFDHNHYGPIFSLFIAPFAILPDAVGMLVWNVFNGILLIYAISKIPVDSQKINWILWICVHEFLTTILGFQFNPIMTSFIILSFVFIEEEKEIWAAFCIVLGTFIKLYGIVGLAFFFFSKNKLKFITSLAIWSIILFVLPMLISSPEFILNSYGEWFARLVEKNNENASFNSMQDISIMGMVKRILNEPSVSNLFFIVPGLVLFGLPYLRYSLFNNTNFRLLILASVLLFTVLFSSGSESPTYIIAFVGVAIWFVIKETPISKWDWALLIFALLLTSLSPSDLFPKFIRENYIKPYALKALPCVLIWFKISYELLTTRFSKQPLTTS</sequence>
<evidence type="ECO:0000256" key="6">
    <source>
        <dbReference type="ARBA" id="ARBA00023136"/>
    </source>
</evidence>
<keyword evidence="9" id="KW-0328">Glycosyltransferase</keyword>
<feature type="transmembrane region" description="Helical" evidence="8">
    <location>
        <begin position="12"/>
        <end position="30"/>
    </location>
</feature>
<evidence type="ECO:0000313" key="10">
    <source>
        <dbReference type="Proteomes" id="UP001180481"/>
    </source>
</evidence>
<keyword evidence="6 8" id="KW-0472">Membrane</keyword>
<evidence type="ECO:0000256" key="8">
    <source>
        <dbReference type="SAM" id="Phobius"/>
    </source>
</evidence>
<dbReference type="Pfam" id="PF09594">
    <property type="entry name" value="GT87"/>
    <property type="match status" value="1"/>
</dbReference>
<dbReference type="EMBL" id="CP133721">
    <property type="protein sequence ID" value="WMW78571.1"/>
    <property type="molecule type" value="Genomic_DNA"/>
</dbReference>
<feature type="transmembrane region" description="Helical" evidence="8">
    <location>
        <begin position="152"/>
        <end position="177"/>
    </location>
</feature>
<evidence type="ECO:0000256" key="4">
    <source>
        <dbReference type="ARBA" id="ARBA00022692"/>
    </source>
</evidence>
<comment type="subcellular location">
    <subcellularLocation>
        <location evidence="1">Cell membrane</location>
        <topology evidence="1">Multi-pass membrane protein</topology>
    </subcellularLocation>
</comment>
<protein>
    <submittedName>
        <fullName evidence="9">Glycosyltransferase family 87 protein</fullName>
        <ecNumber evidence="9">2.4.-.-</ecNumber>
    </submittedName>
</protein>
<evidence type="ECO:0000256" key="5">
    <source>
        <dbReference type="ARBA" id="ARBA00022989"/>
    </source>
</evidence>
<evidence type="ECO:0000256" key="3">
    <source>
        <dbReference type="ARBA" id="ARBA00022679"/>
    </source>
</evidence>
<feature type="transmembrane region" description="Helical" evidence="8">
    <location>
        <begin position="325"/>
        <end position="343"/>
    </location>
</feature>
<dbReference type="EC" id="2.4.-.-" evidence="9"/>
<keyword evidence="3 9" id="KW-0808">Transferase</keyword>
<feature type="transmembrane region" description="Helical" evidence="8">
    <location>
        <begin position="250"/>
        <end position="268"/>
    </location>
</feature>
<accession>A0ABY9RC84</accession>
<keyword evidence="10" id="KW-1185">Reference proteome</keyword>
<evidence type="ECO:0000256" key="1">
    <source>
        <dbReference type="ARBA" id="ARBA00004651"/>
    </source>
</evidence>